<evidence type="ECO:0000313" key="2">
    <source>
        <dbReference type="Proteomes" id="UP000614601"/>
    </source>
</evidence>
<sequence>MNELLAIIIIVVICCAVFCAWLLSMATCPDKMVDWLNGTSSNSTCSTSYESKELINKNDDNGHDNNAARCAAETSSFYLQLGQGKGNPKKLSVVPEQDEQLTVTSISQILYPSIHKQEDTNKTNVQNCFSPDELESVVVIEDGHTDAAGISNLPVRYHYSAPAIHVA</sequence>
<proteinExistence type="predicted"/>
<organism evidence="1 2">
    <name type="scientific">Bursaphelenchus okinawaensis</name>
    <dbReference type="NCBI Taxonomy" id="465554"/>
    <lineage>
        <taxon>Eukaryota</taxon>
        <taxon>Metazoa</taxon>
        <taxon>Ecdysozoa</taxon>
        <taxon>Nematoda</taxon>
        <taxon>Chromadorea</taxon>
        <taxon>Rhabditida</taxon>
        <taxon>Tylenchina</taxon>
        <taxon>Tylenchomorpha</taxon>
        <taxon>Aphelenchoidea</taxon>
        <taxon>Aphelenchoididae</taxon>
        <taxon>Bursaphelenchus</taxon>
    </lineage>
</organism>
<dbReference type="AlphaFoldDB" id="A0A811L643"/>
<accession>A0A811L643</accession>
<dbReference type="Proteomes" id="UP000783686">
    <property type="component" value="Unassembled WGS sequence"/>
</dbReference>
<comment type="caution">
    <text evidence="1">The sequence shown here is derived from an EMBL/GenBank/DDBJ whole genome shotgun (WGS) entry which is preliminary data.</text>
</comment>
<evidence type="ECO:0000313" key="1">
    <source>
        <dbReference type="EMBL" id="CAD5224686.1"/>
    </source>
</evidence>
<dbReference type="EMBL" id="CAJFDH010000005">
    <property type="protein sequence ID" value="CAD5224686.1"/>
    <property type="molecule type" value="Genomic_DNA"/>
</dbReference>
<reference evidence="1" key="1">
    <citation type="submission" date="2020-09" db="EMBL/GenBank/DDBJ databases">
        <authorList>
            <person name="Kikuchi T."/>
        </authorList>
    </citation>
    <scope>NUCLEOTIDE SEQUENCE</scope>
    <source>
        <strain evidence="1">SH1</strain>
    </source>
</reference>
<dbReference type="EMBL" id="CAJFCW020000005">
    <property type="protein sequence ID" value="CAG9120094.1"/>
    <property type="molecule type" value="Genomic_DNA"/>
</dbReference>
<gene>
    <name evidence="1" type="ORF">BOKJ2_LOCUS11203</name>
</gene>
<dbReference type="Proteomes" id="UP000614601">
    <property type="component" value="Unassembled WGS sequence"/>
</dbReference>
<keyword evidence="2" id="KW-1185">Reference proteome</keyword>
<dbReference type="OrthoDB" id="5800514at2759"/>
<name>A0A811L643_9BILA</name>
<protein>
    <submittedName>
        <fullName evidence="1">Uncharacterized protein</fullName>
    </submittedName>
</protein>